<dbReference type="AGR" id="MGI:2686450"/>
<evidence type="ECO:0000313" key="3">
    <source>
        <dbReference type="MGI" id="MGI:2686450"/>
    </source>
</evidence>
<keyword evidence="1" id="KW-1133">Transmembrane helix</keyword>
<keyword evidence="1" id="KW-0812">Transmembrane</keyword>
<evidence type="ECO:0000256" key="1">
    <source>
        <dbReference type="SAM" id="Phobius"/>
    </source>
</evidence>
<gene>
    <name evidence="3" type="primary">Gm1604b</name>
</gene>
<sequence length="79" mass="8661">MALGLSGDLTGGQSLLRTGWTVWGLTRQGDFKGLILAFPLLVLLCSFPLPNSCSIIRLQRLILKDCTTTVPWAEFVVKI</sequence>
<keyword evidence="1" id="KW-0472">Membrane</keyword>
<reference evidence="2" key="5">
    <citation type="journal article" date="2002" name="Nature">
        <title>Analysis of the mouse transcriptome based on functional annotation of 60,770 full-length cDNAs.</title>
        <authorList>
            <consortium name="The FANTOM Consortium and the RIKEN Genome Exploration Research Group Phase I and II Team"/>
        </authorList>
    </citation>
    <scope>NUCLEOTIDE SEQUENCE</scope>
    <source>
        <strain evidence="2">C57BL/6J</strain>
        <tissue evidence="2">Inner ear</tissue>
    </source>
</reference>
<reference evidence="2" key="4">
    <citation type="journal article" date="2001" name="Nature">
        <title>Functional annotation of a full-length mouse cDNA collection.</title>
        <authorList>
            <consortium name="The RIKEN Genome Exploration Research Group Phase II Team and the FANTOM Consortium"/>
        </authorList>
    </citation>
    <scope>NUCLEOTIDE SEQUENCE</scope>
    <source>
        <strain evidence="2">C57BL/6J</strain>
        <tissue evidence="2">Inner ear</tissue>
    </source>
</reference>
<reference evidence="2" key="7">
    <citation type="journal article" date="2005" name="Science">
        <title>The Transcriptional Landscape of the Mammalian Genome.</title>
        <authorList>
            <consortium name="The FANTOM Consortium"/>
            <consortium name="Riken Genome Exploration Research Group and Genome Science Group (Genome Network Project Core Group)"/>
        </authorList>
    </citation>
    <scope>NUCLEOTIDE SEQUENCE</scope>
    <source>
        <strain evidence="2">C57BL/6J</strain>
        <tissue evidence="2">Inner ear</tissue>
    </source>
</reference>
<reference evidence="2" key="6">
    <citation type="submission" date="2004-03" db="EMBL/GenBank/DDBJ databases">
        <authorList>
            <person name="Arakawa T."/>
            <person name="Carninci P."/>
            <person name="Fukuda S."/>
            <person name="Hashizume W."/>
            <person name="Hayashida K."/>
            <person name="Hori F."/>
            <person name="Iida J."/>
            <person name="Imamura K."/>
            <person name="Imotani K."/>
            <person name="Itoh M."/>
            <person name="Kanagawa S."/>
            <person name="Kawai J."/>
            <person name="Kojima M."/>
            <person name="Konno H."/>
            <person name="Murata M."/>
            <person name="Nakamura M."/>
            <person name="Ninomiya N."/>
            <person name="Nishiyori H."/>
            <person name="Nomura K."/>
            <person name="Ohno M."/>
            <person name="Sakazume N."/>
            <person name="Sano H."/>
            <person name="Sasaki D."/>
            <person name="Shibata K."/>
            <person name="Shiraki T."/>
            <person name="Tagami M."/>
            <person name="Tagami Y."/>
            <person name="Waki K."/>
            <person name="Watahiki A."/>
            <person name="Muramatsu M."/>
            <person name="Hayashizaki Y."/>
        </authorList>
    </citation>
    <scope>NUCLEOTIDE SEQUENCE</scope>
    <source>
        <strain evidence="2">C57BL/6J</strain>
        <tissue evidence="2">Inner ear</tissue>
    </source>
</reference>
<dbReference type="AlphaFoldDB" id="Q3TZ24"/>
<reference evidence="2" key="2">
    <citation type="journal article" date="2000" name="Genome Res.">
        <title>Normalization and subtraction of cap-trapper-selected cDNAs to prepare full-length cDNA libraries for rapid discovery of new genes.</title>
        <authorList>
            <person name="Carninci P."/>
            <person name="Shibata Y."/>
            <person name="Hayatsu N."/>
            <person name="Sugahara Y."/>
            <person name="Shibata K."/>
            <person name="Itoh M."/>
            <person name="Konno H."/>
            <person name="Okazaki Y."/>
            <person name="Muramatsu M."/>
            <person name="Hayashizaki Y."/>
        </authorList>
    </citation>
    <scope>NUCLEOTIDE SEQUENCE</scope>
    <source>
        <strain evidence="2">C57BL/6J</strain>
        <tissue evidence="2">Inner ear</tissue>
    </source>
</reference>
<accession>Q3TZ24</accession>
<name>Q3TZ24_MOUSE</name>
<reference evidence="2" key="8">
    <citation type="journal article" date="2005" name="Science">
        <title>Antisense Transcription in the Mammalian Transcriptome.</title>
        <authorList>
            <consortium name="RIKEN Genome Exploration Research Group and Genome Science Group (Genome Network Project Core Group) and the FANTOM Consortium"/>
        </authorList>
    </citation>
    <scope>NUCLEOTIDE SEQUENCE</scope>
    <source>
        <strain evidence="2">C57BL/6J</strain>
        <tissue evidence="2">Inner ear</tissue>
    </source>
</reference>
<protein>
    <submittedName>
        <fullName evidence="2">Uncharacterized protein</fullName>
    </submittedName>
</protein>
<organism evidence="2">
    <name type="scientific">Mus musculus</name>
    <name type="common">Mouse</name>
    <dbReference type="NCBI Taxonomy" id="10090"/>
    <lineage>
        <taxon>Eukaryota</taxon>
        <taxon>Metazoa</taxon>
        <taxon>Chordata</taxon>
        <taxon>Craniata</taxon>
        <taxon>Vertebrata</taxon>
        <taxon>Euteleostomi</taxon>
        <taxon>Mammalia</taxon>
        <taxon>Eutheria</taxon>
        <taxon>Euarchontoglires</taxon>
        <taxon>Glires</taxon>
        <taxon>Rodentia</taxon>
        <taxon>Myomorpha</taxon>
        <taxon>Muroidea</taxon>
        <taxon>Muridae</taxon>
        <taxon>Murinae</taxon>
        <taxon>Mus</taxon>
        <taxon>Mus</taxon>
    </lineage>
</organism>
<proteinExistence type="evidence at transcript level"/>
<feature type="transmembrane region" description="Helical" evidence="1">
    <location>
        <begin position="31"/>
        <end position="50"/>
    </location>
</feature>
<evidence type="ECO:0000313" key="2">
    <source>
        <dbReference type="EMBL" id="BAE34386.1"/>
    </source>
</evidence>
<reference evidence="2" key="1">
    <citation type="journal article" date="1999" name="Methods Enzymol.">
        <title>High-efficiency full-length cDNA cloning.</title>
        <authorList>
            <person name="Carninci P."/>
            <person name="Hayashizaki Y."/>
        </authorList>
    </citation>
    <scope>NUCLEOTIDE SEQUENCE</scope>
    <source>
        <strain evidence="2">C57BL/6J</strain>
        <tissue evidence="2">Inner ear</tissue>
    </source>
</reference>
<dbReference type="MGI" id="MGI:2686450">
    <property type="gene designation" value="Gm1604b"/>
</dbReference>
<dbReference type="EMBL" id="AK158151">
    <property type="protein sequence ID" value="BAE34386.1"/>
    <property type="molecule type" value="mRNA"/>
</dbReference>
<reference evidence="2" key="3">
    <citation type="journal article" date="2000" name="Genome Res.">
        <title>RIKEN integrated sequence analysis (RISA) system--384-format sequencing pipeline with 384 multicapillary sequencer.</title>
        <authorList>
            <person name="Shibata K."/>
            <person name="Itoh M."/>
            <person name="Aizawa K."/>
            <person name="Nagaoka S."/>
            <person name="Sasaki N."/>
            <person name="Carninci P."/>
            <person name="Konno H."/>
            <person name="Akiyama J."/>
            <person name="Nishi K."/>
            <person name="Kitsunai T."/>
            <person name="Tashiro H."/>
            <person name="Itoh M."/>
            <person name="Sumi N."/>
            <person name="Ishii Y."/>
            <person name="Nakamura S."/>
            <person name="Hazama M."/>
            <person name="Nishine T."/>
            <person name="Harada A."/>
            <person name="Yamamoto R."/>
            <person name="Matsumoto H."/>
            <person name="Sakaguchi S."/>
            <person name="Ikegami T."/>
            <person name="Kashiwagi K."/>
            <person name="Fujiwake S."/>
            <person name="Inoue K."/>
            <person name="Togawa Y."/>
            <person name="Izawa M."/>
            <person name="Ohara E."/>
            <person name="Watahiki M."/>
            <person name="Yoneda Y."/>
            <person name="Ishikawa T."/>
            <person name="Ozawa K."/>
            <person name="Tanaka T."/>
            <person name="Matsuura S."/>
            <person name="Kawai J."/>
            <person name="Okazaki Y."/>
            <person name="Muramatsu M."/>
            <person name="Inoue Y."/>
            <person name="Kira A."/>
            <person name="Hayashizaki Y."/>
        </authorList>
    </citation>
    <scope>NUCLEOTIDE SEQUENCE</scope>
    <source>
        <strain evidence="2">C57BL/6J</strain>
        <tissue evidence="2">Inner ear</tissue>
    </source>
</reference>